<protein>
    <submittedName>
        <fullName evidence="2">Uncharacterized protein</fullName>
    </submittedName>
</protein>
<evidence type="ECO:0000256" key="1">
    <source>
        <dbReference type="SAM" id="MobiDB-lite"/>
    </source>
</evidence>
<feature type="region of interest" description="Disordered" evidence="1">
    <location>
        <begin position="1"/>
        <end position="28"/>
    </location>
</feature>
<comment type="caution">
    <text evidence="2">The sequence shown here is derived from an EMBL/GenBank/DDBJ whole genome shotgun (WGS) entry which is preliminary data.</text>
</comment>
<dbReference type="AlphaFoldDB" id="A0A7I9WB36"/>
<dbReference type="EMBL" id="BLKS01000001">
    <property type="protein sequence ID" value="GFG54497.1"/>
    <property type="molecule type" value="Genomic_DNA"/>
</dbReference>
<proteinExistence type="predicted"/>
<accession>A0A7I9WB36</accession>
<dbReference type="Proteomes" id="UP000465302">
    <property type="component" value="Unassembled WGS sequence"/>
</dbReference>
<reference evidence="2 3" key="1">
    <citation type="journal article" date="2019" name="Emerg. Microbes Infect.">
        <title>Comprehensive subspecies identification of 175 nontuberculous mycobacteria species based on 7547 genomic profiles.</title>
        <authorList>
            <person name="Matsumoto Y."/>
            <person name="Kinjo T."/>
            <person name="Motooka D."/>
            <person name="Nabeya D."/>
            <person name="Jung N."/>
            <person name="Uechi K."/>
            <person name="Horii T."/>
            <person name="Iida T."/>
            <person name="Fujita J."/>
            <person name="Nakamura S."/>
        </authorList>
    </citation>
    <scope>NUCLEOTIDE SEQUENCE [LARGE SCALE GENOMIC DNA]</scope>
    <source>
        <strain evidence="2 3">JCM 6377</strain>
    </source>
</reference>
<name>A0A7I9WB36_MYCAG</name>
<evidence type="ECO:0000313" key="3">
    <source>
        <dbReference type="Proteomes" id="UP000465302"/>
    </source>
</evidence>
<evidence type="ECO:0000313" key="2">
    <source>
        <dbReference type="EMBL" id="GFG54497.1"/>
    </source>
</evidence>
<gene>
    <name evidence="2" type="ORF">MAGR_59380</name>
</gene>
<sequence>MAFHERDTFVGQNNTNGGSSDSAANDWHAKPTGTPSCIVVITVMPVQNCPSTLRNVRGSIELAGRCADTVT</sequence>
<feature type="compositionally biased region" description="Polar residues" evidence="1">
    <location>
        <begin position="10"/>
        <end position="23"/>
    </location>
</feature>
<organism evidence="2 3">
    <name type="scientific">Mycolicibacterium agri</name>
    <name type="common">Mycobacterium agri</name>
    <dbReference type="NCBI Taxonomy" id="36811"/>
    <lineage>
        <taxon>Bacteria</taxon>
        <taxon>Bacillati</taxon>
        <taxon>Actinomycetota</taxon>
        <taxon>Actinomycetes</taxon>
        <taxon>Mycobacteriales</taxon>
        <taxon>Mycobacteriaceae</taxon>
        <taxon>Mycolicibacterium</taxon>
    </lineage>
</organism>